<reference evidence="1 2" key="1">
    <citation type="submission" date="2018-08" db="EMBL/GenBank/DDBJ databases">
        <title>Genome and evolution of the arbuscular mycorrhizal fungus Diversispora epigaea (formerly Glomus versiforme) and its bacterial endosymbionts.</title>
        <authorList>
            <person name="Sun X."/>
            <person name="Fei Z."/>
            <person name="Harrison M."/>
        </authorList>
    </citation>
    <scope>NUCLEOTIDE SEQUENCE [LARGE SCALE GENOMIC DNA]</scope>
    <source>
        <strain evidence="1 2">IT104</strain>
    </source>
</reference>
<organism evidence="1 2">
    <name type="scientific">Diversispora epigaea</name>
    <dbReference type="NCBI Taxonomy" id="1348612"/>
    <lineage>
        <taxon>Eukaryota</taxon>
        <taxon>Fungi</taxon>
        <taxon>Fungi incertae sedis</taxon>
        <taxon>Mucoromycota</taxon>
        <taxon>Glomeromycotina</taxon>
        <taxon>Glomeromycetes</taxon>
        <taxon>Diversisporales</taxon>
        <taxon>Diversisporaceae</taxon>
        <taxon>Diversispora</taxon>
    </lineage>
</organism>
<dbReference type="EMBL" id="PQFF01000197">
    <property type="protein sequence ID" value="RHZ75713.1"/>
    <property type="molecule type" value="Genomic_DNA"/>
</dbReference>
<proteinExistence type="predicted"/>
<evidence type="ECO:0000313" key="1">
    <source>
        <dbReference type="EMBL" id="RHZ75713.1"/>
    </source>
</evidence>
<accession>A0A397IRX5</accession>
<keyword evidence="2" id="KW-1185">Reference proteome</keyword>
<dbReference type="OrthoDB" id="2406389at2759"/>
<sequence>MWIGIEINAEVWGGKRISKKVWNLLQEYFLKEEIPKLETIRNWISRYASQHRQEAAIVFKK</sequence>
<name>A0A397IRX5_9GLOM</name>
<dbReference type="AlphaFoldDB" id="A0A397IRX5"/>
<dbReference type="Proteomes" id="UP000266861">
    <property type="component" value="Unassembled WGS sequence"/>
</dbReference>
<evidence type="ECO:0000313" key="2">
    <source>
        <dbReference type="Proteomes" id="UP000266861"/>
    </source>
</evidence>
<comment type="caution">
    <text evidence="1">The sequence shown here is derived from an EMBL/GenBank/DDBJ whole genome shotgun (WGS) entry which is preliminary data.</text>
</comment>
<protein>
    <submittedName>
        <fullName evidence="1">Uncharacterized protein</fullName>
    </submittedName>
</protein>
<gene>
    <name evidence="1" type="ORF">Glove_212g155</name>
</gene>